<dbReference type="PANTHER" id="PTHR24082">
    <property type="entry name" value="NUCLEAR HORMONE RECEPTOR"/>
    <property type="match status" value="1"/>
</dbReference>
<keyword evidence="4" id="KW-0805">Transcription regulation</keyword>
<accession>T1KPU4</accession>
<keyword evidence="7" id="KW-0675">Receptor</keyword>
<name>T1KPU4_TETUR</name>
<keyword evidence="1" id="KW-0479">Metal-binding</keyword>
<dbReference type="HOGENOM" id="CLU_052892_1_0_1"/>
<keyword evidence="2" id="KW-0863">Zinc-finger</keyword>
<dbReference type="Proteomes" id="UP000015104">
    <property type="component" value="Unassembled WGS sequence"/>
</dbReference>
<evidence type="ECO:0000313" key="9">
    <source>
        <dbReference type="Proteomes" id="UP000015104"/>
    </source>
</evidence>
<evidence type="ECO:0000256" key="6">
    <source>
        <dbReference type="ARBA" id="ARBA00023163"/>
    </source>
</evidence>
<dbReference type="eggNOG" id="KOG3575">
    <property type="taxonomic scope" value="Eukaryota"/>
</dbReference>
<sequence length="432" mass="49464">MEFYEHLSQFVPSVTQNEVLFSSQKLIDVETSILLPSISPVSIDTVFSLDNAQTPVNQKSNEMESFSLKKERMLEHGQIKIFTRAIDSYYNSNLDPDPPSLNSSTLNEMLMPTVACNRPIDDSNSTVTKNIESSSPTVSLTRQYLISPENRVTRISDKCKPRDQENCLKNKIWNSNVGKKILAVNFSPMSIKSEFLSKETALDGFESFALQEAVSALHEIVRLKRAQGEGDLNESRANLYADPLPVELVRSCQKSRAFRKLTLHDKIILLKDAFLDLNAMKNVTTYDATIDGWLFGGKICSRKLMYTANPNLLKKAVYFMDSFPVRFKSDFNVVALLFLVIIFNADLPRLRFKNTIKSEQYVYIYLLQRYLISSVQSHCEALEYFYQLMTIVEEIKVLKRATEQDFDSIRSDGSDCLKNRVVRLIELESIRW</sequence>
<dbReference type="GO" id="GO:0008270">
    <property type="term" value="F:zinc ion binding"/>
    <property type="evidence" value="ECO:0007669"/>
    <property type="project" value="UniProtKB-KW"/>
</dbReference>
<dbReference type="EnsemblMetazoa" id="tetur17g01750.1">
    <property type="protein sequence ID" value="tetur17g01750.1"/>
    <property type="gene ID" value="tetur17g01750"/>
</dbReference>
<dbReference type="OrthoDB" id="6355676at2759"/>
<proteinExistence type="predicted"/>
<dbReference type="GO" id="GO:0000122">
    <property type="term" value="P:negative regulation of transcription by RNA polymerase II"/>
    <property type="evidence" value="ECO:0007669"/>
    <property type="project" value="TreeGrafter"/>
</dbReference>
<dbReference type="STRING" id="32264.T1KPU4"/>
<evidence type="ECO:0000256" key="7">
    <source>
        <dbReference type="ARBA" id="ARBA00023170"/>
    </source>
</evidence>
<dbReference type="AlphaFoldDB" id="T1KPU4"/>
<dbReference type="Gene3D" id="1.10.565.10">
    <property type="entry name" value="Retinoid X Receptor"/>
    <property type="match status" value="1"/>
</dbReference>
<evidence type="ECO:0000313" key="8">
    <source>
        <dbReference type="EnsemblMetazoa" id="tetur17g01750.1"/>
    </source>
</evidence>
<keyword evidence="6" id="KW-0804">Transcription</keyword>
<keyword evidence="3" id="KW-0862">Zinc</keyword>
<evidence type="ECO:0000256" key="2">
    <source>
        <dbReference type="ARBA" id="ARBA00022771"/>
    </source>
</evidence>
<evidence type="ECO:0000256" key="5">
    <source>
        <dbReference type="ARBA" id="ARBA00023125"/>
    </source>
</evidence>
<evidence type="ECO:0000256" key="1">
    <source>
        <dbReference type="ARBA" id="ARBA00022723"/>
    </source>
</evidence>
<keyword evidence="9" id="KW-1185">Reference proteome</keyword>
<dbReference type="GO" id="GO:0045944">
    <property type="term" value="P:positive regulation of transcription by RNA polymerase II"/>
    <property type="evidence" value="ECO:0007669"/>
    <property type="project" value="TreeGrafter"/>
</dbReference>
<reference evidence="8" key="2">
    <citation type="submission" date="2015-06" db="UniProtKB">
        <authorList>
            <consortium name="EnsemblMetazoa"/>
        </authorList>
    </citation>
    <scope>IDENTIFICATION</scope>
</reference>
<organism evidence="8 9">
    <name type="scientific">Tetranychus urticae</name>
    <name type="common">Two-spotted spider mite</name>
    <dbReference type="NCBI Taxonomy" id="32264"/>
    <lineage>
        <taxon>Eukaryota</taxon>
        <taxon>Metazoa</taxon>
        <taxon>Ecdysozoa</taxon>
        <taxon>Arthropoda</taxon>
        <taxon>Chelicerata</taxon>
        <taxon>Arachnida</taxon>
        <taxon>Acari</taxon>
        <taxon>Acariformes</taxon>
        <taxon>Trombidiformes</taxon>
        <taxon>Prostigmata</taxon>
        <taxon>Eleutherengona</taxon>
        <taxon>Raphignathae</taxon>
        <taxon>Tetranychoidea</taxon>
        <taxon>Tetranychidae</taxon>
        <taxon>Tetranychus</taxon>
    </lineage>
</organism>
<dbReference type="GO" id="GO:0030154">
    <property type="term" value="P:cell differentiation"/>
    <property type="evidence" value="ECO:0007669"/>
    <property type="project" value="TreeGrafter"/>
</dbReference>
<dbReference type="InterPro" id="IPR050234">
    <property type="entry name" value="Nuclear_hormone_rcpt_NR1"/>
</dbReference>
<dbReference type="SUPFAM" id="SSF48508">
    <property type="entry name" value="Nuclear receptor ligand-binding domain"/>
    <property type="match status" value="1"/>
</dbReference>
<reference evidence="9" key="1">
    <citation type="submission" date="2011-08" db="EMBL/GenBank/DDBJ databases">
        <authorList>
            <person name="Rombauts S."/>
        </authorList>
    </citation>
    <scope>NUCLEOTIDE SEQUENCE</scope>
    <source>
        <strain evidence="9">London</strain>
    </source>
</reference>
<gene>
    <name evidence="8" type="primary">107366147</name>
</gene>
<dbReference type="GO" id="GO:0004879">
    <property type="term" value="F:nuclear receptor activity"/>
    <property type="evidence" value="ECO:0007669"/>
    <property type="project" value="TreeGrafter"/>
</dbReference>
<dbReference type="PANTHER" id="PTHR24082:SF283">
    <property type="entry name" value="NUCLEAR HORMONE RECEPTOR HR96"/>
    <property type="match status" value="1"/>
</dbReference>
<dbReference type="InterPro" id="IPR035500">
    <property type="entry name" value="NHR-like_dom_sf"/>
</dbReference>
<dbReference type="EMBL" id="CAEY01000339">
    <property type="status" value="NOT_ANNOTATED_CDS"/>
    <property type="molecule type" value="Genomic_DNA"/>
</dbReference>
<evidence type="ECO:0000256" key="3">
    <source>
        <dbReference type="ARBA" id="ARBA00022833"/>
    </source>
</evidence>
<evidence type="ECO:0008006" key="10">
    <source>
        <dbReference type="Google" id="ProtNLM"/>
    </source>
</evidence>
<evidence type="ECO:0000256" key="4">
    <source>
        <dbReference type="ARBA" id="ARBA00023015"/>
    </source>
</evidence>
<keyword evidence="5" id="KW-0238">DNA-binding</keyword>
<protein>
    <recommendedName>
        <fullName evidence="10">NR LBD domain-containing protein</fullName>
    </recommendedName>
</protein>
<dbReference type="GO" id="GO:0000978">
    <property type="term" value="F:RNA polymerase II cis-regulatory region sequence-specific DNA binding"/>
    <property type="evidence" value="ECO:0007669"/>
    <property type="project" value="TreeGrafter"/>
</dbReference>